<dbReference type="EMBL" id="CP008876">
    <property type="protein sequence ID" value="AIF65844.1"/>
    <property type="molecule type" value="Genomic_DNA"/>
</dbReference>
<dbReference type="RefSeq" id="WP_038558753.1">
    <property type="nucleotide sequence ID" value="NZ_CP008876.1"/>
</dbReference>
<dbReference type="OrthoDB" id="2970990at2"/>
<name>A0A075LHD6_9BACI</name>
<gene>
    <name evidence="2" type="ORF">GZ22_03735</name>
</gene>
<dbReference type="HOGENOM" id="CLU_2959302_0_0_9"/>
<dbReference type="Proteomes" id="UP000027980">
    <property type="component" value="Chromosome"/>
</dbReference>
<protein>
    <submittedName>
        <fullName evidence="2">Uncharacterized protein</fullName>
    </submittedName>
</protein>
<organism evidence="2 3">
    <name type="scientific">Terribacillus saccharophilus</name>
    <dbReference type="NCBI Taxonomy" id="361277"/>
    <lineage>
        <taxon>Bacteria</taxon>
        <taxon>Bacillati</taxon>
        <taxon>Bacillota</taxon>
        <taxon>Bacilli</taxon>
        <taxon>Bacillales</taxon>
        <taxon>Bacillaceae</taxon>
        <taxon>Terribacillus</taxon>
    </lineage>
</organism>
<keyword evidence="1" id="KW-0812">Transmembrane</keyword>
<keyword evidence="1" id="KW-1133">Transmembrane helix</keyword>
<keyword evidence="1" id="KW-0472">Membrane</keyword>
<feature type="transmembrane region" description="Helical" evidence="1">
    <location>
        <begin position="36"/>
        <end position="54"/>
    </location>
</feature>
<evidence type="ECO:0000313" key="2">
    <source>
        <dbReference type="EMBL" id="AIF65844.1"/>
    </source>
</evidence>
<feature type="transmembrane region" description="Helical" evidence="1">
    <location>
        <begin position="12"/>
        <end position="30"/>
    </location>
</feature>
<dbReference type="AlphaFoldDB" id="A0A075LHD6"/>
<reference evidence="2 3" key="1">
    <citation type="submission" date="2014-07" db="EMBL/GenBank/DDBJ databases">
        <title>Complete genome sequence of a moderately halophilic bacterium Terribacillus aidingensis MP602, isolated from Cryptomeria fortunei in Tianmu mountain in China.</title>
        <authorList>
            <person name="Wang Y."/>
            <person name="Lu P."/>
            <person name="Zhang L."/>
        </authorList>
    </citation>
    <scope>NUCLEOTIDE SEQUENCE [LARGE SCALE GENOMIC DNA]</scope>
    <source>
        <strain evidence="2 3">MP602</strain>
    </source>
</reference>
<dbReference type="GeneID" id="34221908"/>
<accession>A0A075LHD6</accession>
<evidence type="ECO:0000313" key="3">
    <source>
        <dbReference type="Proteomes" id="UP000027980"/>
    </source>
</evidence>
<proteinExistence type="predicted"/>
<dbReference type="KEGG" id="tap:GZ22_03735"/>
<sequence>MNKQKDKKPFRYPLAFTVGIITAILFGIAFQSPTVGLAAGCMLGIIFGTMPKGTKKEDE</sequence>
<evidence type="ECO:0000256" key="1">
    <source>
        <dbReference type="SAM" id="Phobius"/>
    </source>
</evidence>